<evidence type="ECO:0000313" key="2">
    <source>
        <dbReference type="EMBL" id="KDQ06091.1"/>
    </source>
</evidence>
<feature type="region of interest" description="Disordered" evidence="1">
    <location>
        <begin position="301"/>
        <end position="331"/>
    </location>
</feature>
<evidence type="ECO:0000256" key="1">
    <source>
        <dbReference type="SAM" id="MobiDB-lite"/>
    </source>
</evidence>
<organism evidence="2 3">
    <name type="scientific">Botryobasidium botryosum (strain FD-172 SS1)</name>
    <dbReference type="NCBI Taxonomy" id="930990"/>
    <lineage>
        <taxon>Eukaryota</taxon>
        <taxon>Fungi</taxon>
        <taxon>Dikarya</taxon>
        <taxon>Basidiomycota</taxon>
        <taxon>Agaricomycotina</taxon>
        <taxon>Agaricomycetes</taxon>
        <taxon>Cantharellales</taxon>
        <taxon>Botryobasidiaceae</taxon>
        <taxon>Botryobasidium</taxon>
    </lineage>
</organism>
<accession>A0A067M3C8</accession>
<dbReference type="OrthoDB" id="3243290at2759"/>
<dbReference type="HOGENOM" id="CLU_243642_0_0_1"/>
<feature type="compositionally biased region" description="Acidic residues" evidence="1">
    <location>
        <begin position="995"/>
        <end position="1008"/>
    </location>
</feature>
<feature type="region of interest" description="Disordered" evidence="1">
    <location>
        <begin position="122"/>
        <end position="146"/>
    </location>
</feature>
<feature type="compositionally biased region" description="Low complexity" evidence="1">
    <location>
        <begin position="88"/>
        <end position="102"/>
    </location>
</feature>
<feature type="region of interest" description="Disordered" evidence="1">
    <location>
        <begin position="960"/>
        <end position="1024"/>
    </location>
</feature>
<gene>
    <name evidence="2" type="ORF">BOTBODRAFT_39836</name>
</gene>
<feature type="region of interest" description="Disordered" evidence="1">
    <location>
        <begin position="604"/>
        <end position="626"/>
    </location>
</feature>
<feature type="compositionally biased region" description="Basic and acidic residues" evidence="1">
    <location>
        <begin position="68"/>
        <end position="77"/>
    </location>
</feature>
<name>A0A067M3C8_BOTB1</name>
<reference evidence="3" key="1">
    <citation type="journal article" date="2014" name="Proc. Natl. Acad. Sci. U.S.A.">
        <title>Extensive sampling of basidiomycete genomes demonstrates inadequacy of the white-rot/brown-rot paradigm for wood decay fungi.</title>
        <authorList>
            <person name="Riley R."/>
            <person name="Salamov A.A."/>
            <person name="Brown D.W."/>
            <person name="Nagy L.G."/>
            <person name="Floudas D."/>
            <person name="Held B.W."/>
            <person name="Levasseur A."/>
            <person name="Lombard V."/>
            <person name="Morin E."/>
            <person name="Otillar R."/>
            <person name="Lindquist E.A."/>
            <person name="Sun H."/>
            <person name="LaButti K.M."/>
            <person name="Schmutz J."/>
            <person name="Jabbour D."/>
            <person name="Luo H."/>
            <person name="Baker S.E."/>
            <person name="Pisabarro A.G."/>
            <person name="Walton J.D."/>
            <person name="Blanchette R.A."/>
            <person name="Henrissat B."/>
            <person name="Martin F."/>
            <person name="Cullen D."/>
            <person name="Hibbett D.S."/>
            <person name="Grigoriev I.V."/>
        </authorList>
    </citation>
    <scope>NUCLEOTIDE SEQUENCE [LARGE SCALE GENOMIC DNA]</scope>
    <source>
        <strain evidence="3">FD-172 SS1</strain>
    </source>
</reference>
<dbReference type="STRING" id="930990.A0A067M3C8"/>
<dbReference type="EMBL" id="KL198157">
    <property type="protein sequence ID" value="KDQ06091.1"/>
    <property type="molecule type" value="Genomic_DNA"/>
</dbReference>
<dbReference type="Proteomes" id="UP000027195">
    <property type="component" value="Unassembled WGS sequence"/>
</dbReference>
<sequence>MDRPTSTVSPAAIYLKPRSSTIGGGVWGEEAANPERHELMQATSEMDGPLSPAPSHPEVDGQPADSAHSLRQDEPDKLLQATDEMDEPLSPTLSSSEDSSWAAGSVADVWYKGDRLMQATGEMDAPVSPGLTSSEGGGGNSSPVDDVRWREADELTQATSEMDEPLSPALSYSDNGGGTGGCVDNVRWDVVGEFELTGAADEVDELLSPALSWPQDDGEAWCLTHDVGWDEKDEPTQAISRSLWACAGGDAVEPVHEVGVQTIRGTVGSAPVGEGSPLGAQDTGGAAAWDVEAVGVEVEVEGSTTRPNERGGDLPAQGLSPGASTAGASWEKTRRRFLSSPQLWLAAWRARMSLLPAEDLDVGVINFFLMGKWFGIPSPKAIYIEQRMAGVWRRTKLDYSGPRFRQYRAHFLCQTSQDKMVATASEVLFLIPGTEPPLVMVVGGRGRDAWVLGPANKVRSYDRWDVWGGSQFYKHVCQLQGWTIPDKVNVQFPDCLQSGAAYGPSLCSLSLRILAEGIKRRLLSRKWEGPCHHVERLSIYRYMAVACAAAYADHCAHPYYGVLSEDEVTAVGTLAQPRRDEAMAALTQQVRVCDACNSRWFEGSDGEEGGSNSSEGDHGDEEYCPEGVPLHGMDLDDLEDCGDRQGRWMPPTPEERNEQRGRLLSVPSRWQRTWNWRLALVWDACFPGTAIDLYLHHVWTHLGSATDVLYVEASVAGAETLSPDVVRRYRKSAFLPPVGPCPKRPVLFLLSQPQAEGGWELGPSFVVAMDVEKARVFAIGLAPTSWPAGAIGWDVWEGPKVWTRVCDLHGWKTGRMNQVVHVALDLGALHQDHDTRMVRIAEHIMEHGLITNGAGNLVTPPAQCDHWKRLRMFLTVQEVCHEAYLVYEHLRASPPEEWPPAADGVDGAHPPTPVAMVKELEGRHWAIAQDDSVFRLHTQVLACPRCKVRRAAAVLDWERVPAEKSGPEGAPDQPQESPPERGVGRLGRHRAMEGPDVDGEQEAAEDTLEAAKAAPRRDPKALATQPESVFRFPRRTLPVALPLPSPPLWPRHDNLFDDYFGCPTSDEFAPTDGRIYLPQPRTPAMSPWAESRDRGVRMLTESLHQFYLQPPMKPVEHVLTVGEAQPYVPSAGQPYALQRGADVPTREVEAQDVVSLSLGEMLEIGGENPVSPTSFQTFVRGRDAHGRLIALDLERDAFDLAREELEVSVDIDSFIWVTYRPEFAGRIQLRLTPTMGHHAPIRKSNNVEVRLLMPPSQEELDLAGGKRPWVAPKVSLASIPHVVLGRIHEGRGPIAMYAFFPRLYRLHTLYNQPVSMVPYEVQKLFWNKVFLPALREHSDAAGAAYGCWTVEEHVAHTATTGELKGNTNKSRGHVVGPETWSAILDTMRSIIADGGLDLQRYGSLFFVVEGKGMKEWTRVSLDEGPCVGERSPWMALRTKFTCLDLGRMLDREHGELLVDIGITISPGVGTTPAVGLWRLPHLEASYGAGGFRSGTVHHANTMLGYGGLQARMALERAQRSHVHARKSYCLAYEATRNVTNVPIYPKDGDAYAGNSTYLQISDALLKQLSGTATRSRLGVRDEYTVGGQVVGVIQEHLSAMVCAHGPTNTPSRLTPLCR</sequence>
<evidence type="ECO:0000313" key="3">
    <source>
        <dbReference type="Proteomes" id="UP000027195"/>
    </source>
</evidence>
<dbReference type="InParanoid" id="A0A067M3C8"/>
<protein>
    <submittedName>
        <fullName evidence="2">Uncharacterized protein</fullName>
    </submittedName>
</protein>
<feature type="region of interest" description="Disordered" evidence="1">
    <location>
        <begin position="18"/>
        <end position="102"/>
    </location>
</feature>
<keyword evidence="3" id="KW-1185">Reference proteome</keyword>
<proteinExistence type="predicted"/>